<evidence type="ECO:0000259" key="10">
    <source>
        <dbReference type="Pfam" id="PF22638"/>
    </source>
</evidence>
<dbReference type="Pfam" id="PF22638">
    <property type="entry name" value="FlgK_D1"/>
    <property type="match status" value="1"/>
</dbReference>
<dbReference type="Pfam" id="PF06429">
    <property type="entry name" value="Flg_bbr_C"/>
    <property type="match status" value="1"/>
</dbReference>
<dbReference type="InterPro" id="IPR002371">
    <property type="entry name" value="FlgK"/>
</dbReference>
<comment type="similarity">
    <text evidence="3 7">Belongs to the flagella basal body rod proteins family.</text>
</comment>
<evidence type="ECO:0000313" key="11">
    <source>
        <dbReference type="EMBL" id="APC41179.1"/>
    </source>
</evidence>
<keyword evidence="11" id="KW-0966">Cell projection</keyword>
<protein>
    <recommendedName>
        <fullName evidence="4 7">Flagellar hook-associated protein 1</fullName>
        <shortName evidence="7">HAP1</shortName>
    </recommendedName>
</protein>
<sequence length="518" mass="55699">MSGLYSTMNVAVRGLTAQQGAIDVTSHNIANANTDGYSRQRATMETTTPFGMPSMNNAIGPGQLGTGVQISSITRIRDSYLDYQIRDENGALGLNQGKEEFLSKVETVFNGVSETGVSKLIGKVFDSWQALSTSPELSSTRTVVAQQSKALTDELNSTYNQLSTLKGDCNAVIKQDVVDINSMLNQVDELNQQIIKVKVGGNEPNDLMDKRDLLEDQLSTKFGIKIDKQSFGGQDIKVTDKDGNSTYLVKATSNTGVKRFYYDETTEKISLIDKDDVNIPPHSPIDYTPTTGELKGYMDVQTNIATYKNKLNSLAKSIAFSVNAVHDGSATSNDGIDDFFVNSTNHTTVGEAGITAGNITVNPIIIADTTKIKVGAGENPGKTDGTRALAIAQLRDVKFKIPDNSDGITTRAGFGNTITGGTTSLLTISSATDGSTIGGYFTKIVNDLAIQTQEATRTVKNHEIQLASLEQSRTSISGVSLDEEMANLIQYQHAYAANAKIISTVDELLDLIVNGLKK</sequence>
<dbReference type="InterPro" id="IPR001444">
    <property type="entry name" value="Flag_bb_rod_N"/>
</dbReference>
<dbReference type="EMBL" id="CP015756">
    <property type="protein sequence ID" value="APC41179.1"/>
    <property type="molecule type" value="Genomic_DNA"/>
</dbReference>
<dbReference type="STRING" id="1552.A7L45_14405"/>
<dbReference type="PANTHER" id="PTHR30033">
    <property type="entry name" value="FLAGELLAR HOOK-ASSOCIATED PROTEIN 1"/>
    <property type="match status" value="1"/>
</dbReference>
<dbReference type="AlphaFoldDB" id="A0A1J0GIN4"/>
<proteinExistence type="inferred from homology"/>
<dbReference type="SUPFAM" id="SSF64518">
    <property type="entry name" value="Phase 1 flagellin"/>
    <property type="match status" value="1"/>
</dbReference>
<gene>
    <name evidence="7" type="primary">flgK</name>
    <name evidence="11" type="ORF">A7L45_14405</name>
</gene>
<name>A0A1J0GIN4_9CLOT</name>
<comment type="subcellular location">
    <subcellularLocation>
        <location evidence="1 7">Bacterial flagellum</location>
    </subcellularLocation>
    <subcellularLocation>
        <location evidence="2 7">Secreted</location>
    </subcellularLocation>
</comment>
<reference evidence="12" key="1">
    <citation type="journal article" date="2016" name="Front. Microbiol.">
        <title>Complete Genome Sequence of Clostridium estertheticum DSM 8809, a Microbe Identified in Spoiled Vacuum Packed Beef.</title>
        <authorList>
            <person name="Yu Z."/>
            <person name="Gunn L."/>
            <person name="Brennan E."/>
            <person name="Reid R."/>
            <person name="Wall P.G."/>
            <person name="Gaora O.P."/>
            <person name="Hurley D."/>
            <person name="Bolton D."/>
            <person name="Fanning S."/>
        </authorList>
    </citation>
    <scope>NUCLEOTIDE SEQUENCE [LARGE SCALE GENOMIC DNA]</scope>
    <source>
        <strain evidence="12">DSM 8809</strain>
    </source>
</reference>
<feature type="domain" description="Flagellar basal body rod protein N-terminal" evidence="8">
    <location>
        <begin position="8"/>
        <end position="37"/>
    </location>
</feature>
<evidence type="ECO:0000256" key="1">
    <source>
        <dbReference type="ARBA" id="ARBA00004365"/>
    </source>
</evidence>
<dbReference type="InterPro" id="IPR010930">
    <property type="entry name" value="Flg_bb/hook_C_dom"/>
</dbReference>
<dbReference type="PRINTS" id="PR01005">
    <property type="entry name" value="FLGHOOKAP1"/>
</dbReference>
<accession>A0A1J0GIN4</accession>
<dbReference type="Pfam" id="PF00460">
    <property type="entry name" value="Flg_bb_rod"/>
    <property type="match status" value="1"/>
</dbReference>
<evidence type="ECO:0000313" key="12">
    <source>
        <dbReference type="Proteomes" id="UP000182569"/>
    </source>
</evidence>
<keyword evidence="11" id="KW-0282">Flagellum</keyword>
<evidence type="ECO:0000256" key="3">
    <source>
        <dbReference type="ARBA" id="ARBA00009677"/>
    </source>
</evidence>
<keyword evidence="6 7" id="KW-0975">Bacterial flagellum</keyword>
<dbReference type="GO" id="GO:0005198">
    <property type="term" value="F:structural molecule activity"/>
    <property type="evidence" value="ECO:0007669"/>
    <property type="project" value="UniProtKB-UniRule"/>
</dbReference>
<keyword evidence="11" id="KW-0969">Cilium</keyword>
<dbReference type="KEGG" id="ceu:A7L45_14405"/>
<evidence type="ECO:0000259" key="9">
    <source>
        <dbReference type="Pfam" id="PF06429"/>
    </source>
</evidence>
<dbReference type="Proteomes" id="UP000182569">
    <property type="component" value="Chromosome"/>
</dbReference>
<dbReference type="OrthoDB" id="9802553at2"/>
<feature type="domain" description="Flagellar basal-body/hook protein C-terminal" evidence="9">
    <location>
        <begin position="471"/>
        <end position="512"/>
    </location>
</feature>
<evidence type="ECO:0000259" key="8">
    <source>
        <dbReference type="Pfam" id="PF00460"/>
    </source>
</evidence>
<feature type="domain" description="Flagellar hook-associated protein FlgK helical" evidence="10">
    <location>
        <begin position="102"/>
        <end position="333"/>
    </location>
</feature>
<dbReference type="GO" id="GO:0005576">
    <property type="term" value="C:extracellular region"/>
    <property type="evidence" value="ECO:0007669"/>
    <property type="project" value="UniProtKB-SubCell"/>
</dbReference>
<evidence type="ECO:0000256" key="2">
    <source>
        <dbReference type="ARBA" id="ARBA00004613"/>
    </source>
</evidence>
<dbReference type="GO" id="GO:0009424">
    <property type="term" value="C:bacterial-type flagellum hook"/>
    <property type="evidence" value="ECO:0007669"/>
    <property type="project" value="UniProtKB-UniRule"/>
</dbReference>
<keyword evidence="12" id="KW-1185">Reference proteome</keyword>
<dbReference type="GO" id="GO:0044780">
    <property type="term" value="P:bacterial-type flagellum assembly"/>
    <property type="evidence" value="ECO:0007669"/>
    <property type="project" value="InterPro"/>
</dbReference>
<dbReference type="RefSeq" id="WP_071613473.1">
    <property type="nucleotide sequence ID" value="NZ_CP015756.1"/>
</dbReference>
<dbReference type="NCBIfam" id="TIGR02492">
    <property type="entry name" value="flgK_ends"/>
    <property type="match status" value="1"/>
</dbReference>
<evidence type="ECO:0000256" key="7">
    <source>
        <dbReference type="RuleBase" id="RU362065"/>
    </source>
</evidence>
<dbReference type="InterPro" id="IPR053927">
    <property type="entry name" value="FlgK_helical"/>
</dbReference>
<evidence type="ECO:0000256" key="6">
    <source>
        <dbReference type="ARBA" id="ARBA00023143"/>
    </source>
</evidence>
<keyword evidence="5 7" id="KW-0964">Secreted</keyword>
<dbReference type="PANTHER" id="PTHR30033:SF1">
    <property type="entry name" value="FLAGELLAR HOOK-ASSOCIATED PROTEIN 1"/>
    <property type="match status" value="1"/>
</dbReference>
<evidence type="ECO:0000256" key="4">
    <source>
        <dbReference type="ARBA" id="ARBA00016244"/>
    </source>
</evidence>
<evidence type="ECO:0000256" key="5">
    <source>
        <dbReference type="ARBA" id="ARBA00022525"/>
    </source>
</evidence>
<organism evidence="11 12">
    <name type="scientific">Clostridium estertheticum subsp. estertheticum</name>
    <dbReference type="NCBI Taxonomy" id="1552"/>
    <lineage>
        <taxon>Bacteria</taxon>
        <taxon>Bacillati</taxon>
        <taxon>Bacillota</taxon>
        <taxon>Clostridia</taxon>
        <taxon>Eubacteriales</taxon>
        <taxon>Clostridiaceae</taxon>
        <taxon>Clostridium</taxon>
    </lineage>
</organism>